<keyword evidence="5" id="KW-0798">TonB box</keyword>
<keyword evidence="6 8" id="KW-0472">Membrane</keyword>
<dbReference type="AlphaFoldDB" id="A0A1H6W7I3"/>
<dbReference type="PROSITE" id="PS52016">
    <property type="entry name" value="TONB_DEPENDENT_REC_3"/>
    <property type="match status" value="1"/>
</dbReference>
<evidence type="ECO:0000256" key="4">
    <source>
        <dbReference type="ARBA" id="ARBA00022692"/>
    </source>
</evidence>
<sequence>MDNKGIIPNSSVNRISANVGGNAELDNGLKLSASLNYVSTVQKNPALGSGNFGGFNQSAAQLVLWMPTSFDLEGYPYQRDEDGGAMYYRTANNPLWVADNSMNESNVDRYFGNIKASYDLTDWLSVAYQLGYNAYTDRRFFMMEPGGFGSAIQQSGFMRRSNFSNAELDGNLLININKALSDDFYLRTITGWNINQRTTTTNQFGGNGVIERGIQSFTNTSSQFIIEDRFVRRRFAGLFADVSLAYQEWAFLNLTARNDWSSTLPENNRSYFYPGLSTSVILSDALEWNSSFLDYAKIRAGIGQVGNDADPYLTTNNFLLNQPVNSGGGSTQFPFANQYGTVNGSAINSNRGNPLLKPELTTETELGTELLFLNQRIGLDFTYYDRTTENGITAINVPPSSGSATQVVNIGKVRNRGIEIGLNLKVLERPNGFNWDIFTAFTRNRNEVLELQEGVDQIVLTSSAGSSEIVQIAHRTGQPFGVLIGRKAIRDAAGNLLIDGLPGTTFGKYIDNPEPQVIGDPNPDFVVGITNDFSYKGLKLAVVMDWVQGGDLYSKSNREIVGRGLTNDAGDRMVSRIMPGYIAARNADGSLTRDENGNYMAAVDASGEPIRNTINITNFNWWYDRGGFGWNAAEEFHTFDATVFRLREVALSYSFPARWLQKTPFGSANLGMSGRNLWFITPNLHEGLNLDPETSSFPGLRGIDFIGVPSARRYSMNLSVTF</sequence>
<reference evidence="11" key="1">
    <citation type="submission" date="2016-10" db="EMBL/GenBank/DDBJ databases">
        <authorList>
            <person name="Varghese N."/>
            <person name="Submissions S."/>
        </authorList>
    </citation>
    <scope>NUCLEOTIDE SEQUENCE [LARGE SCALE GENOMIC DNA]</scope>
    <source>
        <strain evidence="11">IBRC-M 10761</strain>
    </source>
</reference>
<evidence type="ECO:0000256" key="6">
    <source>
        <dbReference type="ARBA" id="ARBA00023136"/>
    </source>
</evidence>
<organism evidence="10 11">
    <name type="scientific">Cyclobacterium xiamenense</name>
    <dbReference type="NCBI Taxonomy" id="1297121"/>
    <lineage>
        <taxon>Bacteria</taxon>
        <taxon>Pseudomonadati</taxon>
        <taxon>Bacteroidota</taxon>
        <taxon>Cytophagia</taxon>
        <taxon>Cytophagales</taxon>
        <taxon>Cyclobacteriaceae</taxon>
        <taxon>Cyclobacterium</taxon>
    </lineage>
</organism>
<comment type="similarity">
    <text evidence="8">Belongs to the TonB-dependent receptor family.</text>
</comment>
<dbReference type="OrthoDB" id="9768177at2"/>
<name>A0A1H6W7I3_9BACT</name>
<keyword evidence="4 8" id="KW-0812">Transmembrane</keyword>
<dbReference type="GO" id="GO:0009279">
    <property type="term" value="C:cell outer membrane"/>
    <property type="evidence" value="ECO:0007669"/>
    <property type="project" value="UniProtKB-SubCell"/>
</dbReference>
<dbReference type="Gene3D" id="2.40.170.20">
    <property type="entry name" value="TonB-dependent receptor, beta-barrel domain"/>
    <property type="match status" value="1"/>
</dbReference>
<accession>A0A1H6W7I3</accession>
<evidence type="ECO:0000256" key="2">
    <source>
        <dbReference type="ARBA" id="ARBA00022448"/>
    </source>
</evidence>
<dbReference type="STRING" id="1416801.SAMN05192553_102532"/>
<evidence type="ECO:0000313" key="11">
    <source>
        <dbReference type="Proteomes" id="UP000199403"/>
    </source>
</evidence>
<dbReference type="InterPro" id="IPR000531">
    <property type="entry name" value="Beta-barrel_TonB"/>
</dbReference>
<evidence type="ECO:0000256" key="8">
    <source>
        <dbReference type="PROSITE-ProRule" id="PRU01360"/>
    </source>
</evidence>
<dbReference type="EMBL" id="FNZH01000002">
    <property type="protein sequence ID" value="SEJ12863.1"/>
    <property type="molecule type" value="Genomic_DNA"/>
</dbReference>
<keyword evidence="2 8" id="KW-0813">Transport</keyword>
<evidence type="ECO:0000259" key="9">
    <source>
        <dbReference type="Pfam" id="PF00593"/>
    </source>
</evidence>
<proteinExistence type="inferred from homology"/>
<dbReference type="SUPFAM" id="SSF56935">
    <property type="entry name" value="Porins"/>
    <property type="match status" value="1"/>
</dbReference>
<keyword evidence="11" id="KW-1185">Reference proteome</keyword>
<feature type="domain" description="TonB-dependent receptor-like beta-barrel" evidence="9">
    <location>
        <begin position="70"/>
        <end position="445"/>
    </location>
</feature>
<evidence type="ECO:0000256" key="3">
    <source>
        <dbReference type="ARBA" id="ARBA00022452"/>
    </source>
</evidence>
<comment type="subcellular location">
    <subcellularLocation>
        <location evidence="1 8">Cell outer membrane</location>
        <topology evidence="1 8">Multi-pass membrane protein</topology>
    </subcellularLocation>
</comment>
<keyword evidence="7 8" id="KW-0998">Cell outer membrane</keyword>
<dbReference type="InterPro" id="IPR036942">
    <property type="entry name" value="Beta-barrel_TonB_sf"/>
</dbReference>
<dbReference type="RefSeq" id="WP_092171558.1">
    <property type="nucleotide sequence ID" value="NZ_FNZH01000002.1"/>
</dbReference>
<keyword evidence="3 8" id="KW-1134">Transmembrane beta strand</keyword>
<evidence type="ECO:0000313" key="10">
    <source>
        <dbReference type="EMBL" id="SEJ12863.1"/>
    </source>
</evidence>
<dbReference type="Pfam" id="PF00593">
    <property type="entry name" value="TonB_dep_Rec_b-barrel"/>
    <property type="match status" value="1"/>
</dbReference>
<gene>
    <name evidence="10" type="ORF">SAMN05192553_102532</name>
</gene>
<evidence type="ECO:0000256" key="5">
    <source>
        <dbReference type="ARBA" id="ARBA00023077"/>
    </source>
</evidence>
<evidence type="ECO:0000256" key="7">
    <source>
        <dbReference type="ARBA" id="ARBA00023237"/>
    </source>
</evidence>
<dbReference type="InterPro" id="IPR039426">
    <property type="entry name" value="TonB-dep_rcpt-like"/>
</dbReference>
<protein>
    <submittedName>
        <fullName evidence="10">Outer membrane protein beta-barrel family protein</fullName>
    </submittedName>
</protein>
<evidence type="ECO:0000256" key="1">
    <source>
        <dbReference type="ARBA" id="ARBA00004571"/>
    </source>
</evidence>
<dbReference type="Proteomes" id="UP000199403">
    <property type="component" value="Unassembled WGS sequence"/>
</dbReference>